<dbReference type="AlphaFoldDB" id="A0A2I0A829"/>
<accession>A0A2I0A829</accession>
<name>A0A2I0A829_9ASPA</name>
<comment type="subcellular location">
    <subcellularLocation>
        <location evidence="1">Nucleus</location>
    </subcellularLocation>
</comment>
<dbReference type="GO" id="GO:0009738">
    <property type="term" value="P:abscisic acid-activated signaling pathway"/>
    <property type="evidence" value="ECO:0007669"/>
    <property type="project" value="UniProtKB-KW"/>
</dbReference>
<keyword evidence="2" id="KW-0938">Abscisic acid signaling pathway</keyword>
<sequence>MSRTPRMATSTVMASSSSANSDLARQSPLYATPAAELQNSATGGDLAKGVGSMSMEDLLRNIYGDNASSMAVDSDVGGGDVPTTPEKTVGVKTAEEVWREITAGRLADGAGGVAPGASESDSKAAVEMTLEDYLTKAGTMMEEDVRVPTGVFPADLAATDRFGHQPQQQPPLTIDNPVLGFGNGMDVVGLGMGRGGRGRRRPLLDPVDKAALQRQKRMIKNRESAARSRERKQAYTTELESLVHRLEQENHQLLADLEEQNKERLKQLMEKVIPVSLQKKPQRKLRRASSMDW</sequence>
<keyword evidence="3" id="KW-0805">Transcription regulation</keyword>
<evidence type="ECO:0000256" key="8">
    <source>
        <dbReference type="SAM" id="MobiDB-lite"/>
    </source>
</evidence>
<gene>
    <name evidence="10" type="primary">GBF4</name>
    <name evidence="10" type="ORF">AXF42_Ash003068</name>
</gene>
<evidence type="ECO:0000256" key="1">
    <source>
        <dbReference type="ARBA" id="ARBA00004123"/>
    </source>
</evidence>
<dbReference type="Pfam" id="PF00170">
    <property type="entry name" value="bZIP_1"/>
    <property type="match status" value="1"/>
</dbReference>
<dbReference type="PANTHER" id="PTHR22952">
    <property type="entry name" value="CAMP-RESPONSE ELEMENT BINDING PROTEIN-RELATED"/>
    <property type="match status" value="1"/>
</dbReference>
<dbReference type="InterPro" id="IPR043452">
    <property type="entry name" value="BZIP46-like"/>
</dbReference>
<evidence type="ECO:0000256" key="3">
    <source>
        <dbReference type="ARBA" id="ARBA00023015"/>
    </source>
</evidence>
<keyword evidence="7" id="KW-0175">Coiled coil</keyword>
<evidence type="ECO:0000256" key="2">
    <source>
        <dbReference type="ARBA" id="ARBA00022682"/>
    </source>
</evidence>
<protein>
    <submittedName>
        <fullName evidence="10">G-box-binding factor 4</fullName>
    </submittedName>
</protein>
<dbReference type="PROSITE" id="PS50217">
    <property type="entry name" value="BZIP"/>
    <property type="match status" value="1"/>
</dbReference>
<keyword evidence="5" id="KW-0804">Transcription</keyword>
<keyword evidence="11" id="KW-1185">Reference proteome</keyword>
<dbReference type="FunFam" id="1.20.5.170:FF:000036">
    <property type="entry name" value="ABSCISIC ACID-INSENSITIVE 5-like protein 2"/>
    <property type="match status" value="1"/>
</dbReference>
<feature type="compositionally biased region" description="Low complexity" evidence="8">
    <location>
        <begin position="8"/>
        <end position="27"/>
    </location>
</feature>
<dbReference type="EMBL" id="KZ452013">
    <property type="protein sequence ID" value="PKA51701.1"/>
    <property type="molecule type" value="Genomic_DNA"/>
</dbReference>
<evidence type="ECO:0000256" key="7">
    <source>
        <dbReference type="SAM" id="Coils"/>
    </source>
</evidence>
<dbReference type="Proteomes" id="UP000236161">
    <property type="component" value="Unassembled WGS sequence"/>
</dbReference>
<dbReference type="GO" id="GO:0003677">
    <property type="term" value="F:DNA binding"/>
    <property type="evidence" value="ECO:0007669"/>
    <property type="project" value="UniProtKB-KW"/>
</dbReference>
<keyword evidence="6" id="KW-0539">Nucleus</keyword>
<dbReference type="GO" id="GO:0005634">
    <property type="term" value="C:nucleus"/>
    <property type="evidence" value="ECO:0007669"/>
    <property type="project" value="UniProtKB-SubCell"/>
</dbReference>
<dbReference type="InterPro" id="IPR004827">
    <property type="entry name" value="bZIP"/>
</dbReference>
<feature type="coiled-coil region" evidence="7">
    <location>
        <begin position="232"/>
        <end position="263"/>
    </location>
</feature>
<evidence type="ECO:0000256" key="5">
    <source>
        <dbReference type="ARBA" id="ARBA00023163"/>
    </source>
</evidence>
<dbReference type="SMART" id="SM00338">
    <property type="entry name" value="BRLZ"/>
    <property type="match status" value="1"/>
</dbReference>
<dbReference type="OrthoDB" id="644067at2759"/>
<dbReference type="PROSITE" id="PS00036">
    <property type="entry name" value="BZIP_BASIC"/>
    <property type="match status" value="1"/>
</dbReference>
<dbReference type="Gene3D" id="1.20.5.170">
    <property type="match status" value="1"/>
</dbReference>
<feature type="region of interest" description="Disordered" evidence="8">
    <location>
        <begin position="1"/>
        <end position="27"/>
    </location>
</feature>
<dbReference type="GO" id="GO:0045893">
    <property type="term" value="P:positive regulation of DNA-templated transcription"/>
    <property type="evidence" value="ECO:0007669"/>
    <property type="project" value="InterPro"/>
</dbReference>
<evidence type="ECO:0000313" key="11">
    <source>
        <dbReference type="Proteomes" id="UP000236161"/>
    </source>
</evidence>
<dbReference type="CDD" id="cd14707">
    <property type="entry name" value="bZIP_plant_BZIP46"/>
    <property type="match status" value="1"/>
</dbReference>
<feature type="domain" description="BZIP" evidence="9">
    <location>
        <begin position="211"/>
        <end position="263"/>
    </location>
</feature>
<evidence type="ECO:0000259" key="9">
    <source>
        <dbReference type="PROSITE" id="PS50217"/>
    </source>
</evidence>
<evidence type="ECO:0000256" key="6">
    <source>
        <dbReference type="ARBA" id="ARBA00023242"/>
    </source>
</evidence>
<dbReference type="GO" id="GO:0003700">
    <property type="term" value="F:DNA-binding transcription factor activity"/>
    <property type="evidence" value="ECO:0007669"/>
    <property type="project" value="InterPro"/>
</dbReference>
<dbReference type="PANTHER" id="PTHR22952:SF392">
    <property type="entry name" value="BZIP TRANSCRIPTION FACTOR 12"/>
    <property type="match status" value="1"/>
</dbReference>
<keyword evidence="4" id="KW-0238">DNA-binding</keyword>
<evidence type="ECO:0000313" key="10">
    <source>
        <dbReference type="EMBL" id="PKA51701.1"/>
    </source>
</evidence>
<proteinExistence type="predicted"/>
<evidence type="ECO:0000256" key="4">
    <source>
        <dbReference type="ARBA" id="ARBA00023125"/>
    </source>
</evidence>
<organism evidence="10 11">
    <name type="scientific">Apostasia shenzhenica</name>
    <dbReference type="NCBI Taxonomy" id="1088818"/>
    <lineage>
        <taxon>Eukaryota</taxon>
        <taxon>Viridiplantae</taxon>
        <taxon>Streptophyta</taxon>
        <taxon>Embryophyta</taxon>
        <taxon>Tracheophyta</taxon>
        <taxon>Spermatophyta</taxon>
        <taxon>Magnoliopsida</taxon>
        <taxon>Liliopsida</taxon>
        <taxon>Asparagales</taxon>
        <taxon>Orchidaceae</taxon>
        <taxon>Apostasioideae</taxon>
        <taxon>Apostasia</taxon>
    </lineage>
</organism>
<dbReference type="InterPro" id="IPR046347">
    <property type="entry name" value="bZIP_sf"/>
</dbReference>
<dbReference type="SUPFAM" id="SSF57959">
    <property type="entry name" value="Leucine zipper domain"/>
    <property type="match status" value="1"/>
</dbReference>
<reference evidence="10 11" key="1">
    <citation type="journal article" date="2017" name="Nature">
        <title>The Apostasia genome and the evolution of orchids.</title>
        <authorList>
            <person name="Zhang G.Q."/>
            <person name="Liu K.W."/>
            <person name="Li Z."/>
            <person name="Lohaus R."/>
            <person name="Hsiao Y.Y."/>
            <person name="Niu S.C."/>
            <person name="Wang J.Y."/>
            <person name="Lin Y.C."/>
            <person name="Xu Q."/>
            <person name="Chen L.J."/>
            <person name="Yoshida K."/>
            <person name="Fujiwara S."/>
            <person name="Wang Z.W."/>
            <person name="Zhang Y.Q."/>
            <person name="Mitsuda N."/>
            <person name="Wang M."/>
            <person name="Liu G.H."/>
            <person name="Pecoraro L."/>
            <person name="Huang H.X."/>
            <person name="Xiao X.J."/>
            <person name="Lin M."/>
            <person name="Wu X.Y."/>
            <person name="Wu W.L."/>
            <person name="Chen Y.Y."/>
            <person name="Chang S.B."/>
            <person name="Sakamoto S."/>
            <person name="Ohme-Takagi M."/>
            <person name="Yagi M."/>
            <person name="Zeng S.J."/>
            <person name="Shen C.Y."/>
            <person name="Yeh C.M."/>
            <person name="Luo Y.B."/>
            <person name="Tsai W.C."/>
            <person name="Van de Peer Y."/>
            <person name="Liu Z.J."/>
        </authorList>
    </citation>
    <scope>NUCLEOTIDE SEQUENCE [LARGE SCALE GENOMIC DNA]</scope>
    <source>
        <strain evidence="11">cv. Shenzhen</strain>
        <tissue evidence="10">Stem</tissue>
    </source>
</reference>